<proteinExistence type="predicted"/>
<feature type="compositionally biased region" description="Low complexity" evidence="1">
    <location>
        <begin position="380"/>
        <end position="390"/>
    </location>
</feature>
<evidence type="ECO:0000313" key="3">
    <source>
        <dbReference type="EMBL" id="ROV97075.1"/>
    </source>
</evidence>
<comment type="caution">
    <text evidence="3">The sequence shown here is derived from an EMBL/GenBank/DDBJ whole genome shotgun (WGS) entry which is preliminary data.</text>
</comment>
<feature type="compositionally biased region" description="Polar residues" evidence="1">
    <location>
        <begin position="287"/>
        <end position="318"/>
    </location>
</feature>
<dbReference type="InterPro" id="IPR001202">
    <property type="entry name" value="WW_dom"/>
</dbReference>
<dbReference type="CDD" id="cd00201">
    <property type="entry name" value="WW"/>
    <property type="match status" value="1"/>
</dbReference>
<evidence type="ECO:0000256" key="1">
    <source>
        <dbReference type="SAM" id="MobiDB-lite"/>
    </source>
</evidence>
<dbReference type="PROSITE" id="PS01159">
    <property type="entry name" value="WW_DOMAIN_1"/>
    <property type="match status" value="1"/>
</dbReference>
<gene>
    <name evidence="3" type="ORF">VMCG_07494</name>
</gene>
<dbReference type="InterPro" id="IPR036020">
    <property type="entry name" value="WW_dom_sf"/>
</dbReference>
<dbReference type="PROSITE" id="PS50020">
    <property type="entry name" value="WW_DOMAIN_2"/>
    <property type="match status" value="1"/>
</dbReference>
<accession>A0A423W151</accession>
<evidence type="ECO:0000259" key="2">
    <source>
        <dbReference type="PROSITE" id="PS50020"/>
    </source>
</evidence>
<feature type="compositionally biased region" description="Low complexity" evidence="1">
    <location>
        <begin position="192"/>
        <end position="207"/>
    </location>
</feature>
<dbReference type="AlphaFoldDB" id="A0A423W151"/>
<dbReference type="OrthoDB" id="2367685at2759"/>
<sequence>MSGPGSPGQEGPTFAPPQLPWGWIAQWDANSKKYYFVQLSTGVSQWEVPTDAAPIGGTPASAVEHPYGVPGQPQLITHPDGTQTVKHPDGTMEPVMPDEAGNARGISTPGDGPTGDRGLGSMAMNALLGGKQSGNHNKPNSSPFGGLASQVIGGLTHQSSGHGQGQQQQQQHSSSGGLGGKLVGQIASNLFSSGSKPSQQQGQQQGQGYHGGQGGQGAQSHGSGGLMGGVAHMFGGQSGSSNQNFGYTNQGHQGGYNGPPPPTTYQPGVHSQHQTPAQHHTPPTHGYQGQPQQHASSYSQPPAQYGHSPSHQSPPQYGQSPSHQPPAHQQYGQSPSHFGGQGYGHQQPPQQQQQQQQHQQPPAYGGFNPSYMPPPPPGQYPTQPSYQPQGPHVPHGAHPYGSNPAY</sequence>
<name>A0A423W151_9PEZI</name>
<feature type="compositionally biased region" description="Gly residues" evidence="1">
    <location>
        <begin position="208"/>
        <end position="228"/>
    </location>
</feature>
<feature type="domain" description="WW" evidence="2">
    <location>
        <begin position="17"/>
        <end position="51"/>
    </location>
</feature>
<feature type="compositionally biased region" description="Low complexity" evidence="1">
    <location>
        <begin position="319"/>
        <end position="330"/>
    </location>
</feature>
<protein>
    <recommendedName>
        <fullName evidence="2">WW domain-containing protein</fullName>
    </recommendedName>
</protein>
<dbReference type="EMBL" id="LKEA01000030">
    <property type="protein sequence ID" value="ROV97075.1"/>
    <property type="molecule type" value="Genomic_DNA"/>
</dbReference>
<dbReference type="Proteomes" id="UP000283895">
    <property type="component" value="Unassembled WGS sequence"/>
</dbReference>
<organism evidence="3 4">
    <name type="scientific">Cytospora schulzeri</name>
    <dbReference type="NCBI Taxonomy" id="448051"/>
    <lineage>
        <taxon>Eukaryota</taxon>
        <taxon>Fungi</taxon>
        <taxon>Dikarya</taxon>
        <taxon>Ascomycota</taxon>
        <taxon>Pezizomycotina</taxon>
        <taxon>Sordariomycetes</taxon>
        <taxon>Sordariomycetidae</taxon>
        <taxon>Diaporthales</taxon>
        <taxon>Cytosporaceae</taxon>
        <taxon>Cytospora</taxon>
    </lineage>
</organism>
<dbReference type="Gene3D" id="2.20.70.10">
    <property type="match status" value="1"/>
</dbReference>
<feature type="compositionally biased region" description="Polar residues" evidence="1">
    <location>
        <begin position="133"/>
        <end position="143"/>
    </location>
</feature>
<dbReference type="STRING" id="356882.A0A423W151"/>
<keyword evidence="4" id="KW-1185">Reference proteome</keyword>
<dbReference type="Pfam" id="PF00397">
    <property type="entry name" value="WW"/>
    <property type="match status" value="1"/>
</dbReference>
<feature type="compositionally biased region" description="Low complexity" evidence="1">
    <location>
        <begin position="153"/>
        <end position="175"/>
    </location>
</feature>
<dbReference type="SMART" id="SM00456">
    <property type="entry name" value="WW"/>
    <property type="match status" value="1"/>
</dbReference>
<evidence type="ECO:0000313" key="4">
    <source>
        <dbReference type="Proteomes" id="UP000283895"/>
    </source>
</evidence>
<reference evidence="3 4" key="1">
    <citation type="submission" date="2015-09" db="EMBL/GenBank/DDBJ databases">
        <title>Host preference determinants of Valsa canker pathogens revealed by comparative genomics.</title>
        <authorList>
            <person name="Yin Z."/>
            <person name="Huang L."/>
        </authorList>
    </citation>
    <scope>NUCLEOTIDE SEQUENCE [LARGE SCALE GENOMIC DNA]</scope>
    <source>
        <strain evidence="3 4">03-1</strain>
    </source>
</reference>
<feature type="compositionally biased region" description="Polar residues" evidence="1">
    <location>
        <begin position="269"/>
        <end position="278"/>
    </location>
</feature>
<feature type="region of interest" description="Disordered" evidence="1">
    <location>
        <begin position="99"/>
        <end position="406"/>
    </location>
</feature>
<feature type="compositionally biased region" description="Low complexity" evidence="1">
    <location>
        <begin position="344"/>
        <end position="370"/>
    </location>
</feature>
<dbReference type="SUPFAM" id="SSF51045">
    <property type="entry name" value="WW domain"/>
    <property type="match status" value="1"/>
</dbReference>